<keyword evidence="4 6" id="KW-0333">Golgi apparatus</keyword>
<dbReference type="Proteomes" id="UP000812440">
    <property type="component" value="Chromosome 3"/>
</dbReference>
<dbReference type="GO" id="GO:0030154">
    <property type="term" value="P:cell differentiation"/>
    <property type="evidence" value="ECO:0007669"/>
    <property type="project" value="TreeGrafter"/>
</dbReference>
<protein>
    <recommendedName>
        <fullName evidence="6">Caveolin</fullName>
    </recommendedName>
</protein>
<dbReference type="GO" id="GO:0048471">
    <property type="term" value="C:perinuclear region of cytoplasm"/>
    <property type="evidence" value="ECO:0007669"/>
    <property type="project" value="TreeGrafter"/>
</dbReference>
<dbReference type="EMBL" id="JAACNH010000006">
    <property type="protein sequence ID" value="KAG8439797.1"/>
    <property type="molecule type" value="Genomic_DNA"/>
</dbReference>
<keyword evidence="7" id="KW-1133">Transmembrane helix</keyword>
<comment type="function">
    <text evidence="6">May act as a scaffolding protein within caveolar membranes. Interacts directly with G-protein alpha subunits and can functionally regulate their activity.</text>
</comment>
<comment type="subcellular location">
    <subcellularLocation>
        <location evidence="1 6">Cell membrane</location>
        <topology evidence="1 6">Peripheral membrane protein</topology>
    </subcellularLocation>
    <subcellularLocation>
        <location evidence="6">Golgi apparatus membrane</location>
        <topology evidence="6">Peripheral membrane protein</topology>
    </subcellularLocation>
    <subcellularLocation>
        <location evidence="6">Membrane</location>
        <location evidence="6">Caveola</location>
        <topology evidence="6">Peripheral membrane protein</topology>
    </subcellularLocation>
</comment>
<evidence type="ECO:0000313" key="8">
    <source>
        <dbReference type="EMBL" id="KAG8439797.1"/>
    </source>
</evidence>
<keyword evidence="9" id="KW-1185">Reference proteome</keyword>
<evidence type="ECO:0000256" key="6">
    <source>
        <dbReference type="RuleBase" id="RU000680"/>
    </source>
</evidence>
<dbReference type="AlphaFoldDB" id="A0A8T2J888"/>
<organism evidence="8 9">
    <name type="scientific">Hymenochirus boettgeri</name>
    <name type="common">Congo dwarf clawed frog</name>
    <dbReference type="NCBI Taxonomy" id="247094"/>
    <lineage>
        <taxon>Eukaryota</taxon>
        <taxon>Metazoa</taxon>
        <taxon>Chordata</taxon>
        <taxon>Craniata</taxon>
        <taxon>Vertebrata</taxon>
        <taxon>Euteleostomi</taxon>
        <taxon>Amphibia</taxon>
        <taxon>Batrachia</taxon>
        <taxon>Anura</taxon>
        <taxon>Pipoidea</taxon>
        <taxon>Pipidae</taxon>
        <taxon>Pipinae</taxon>
        <taxon>Hymenochirus</taxon>
    </lineage>
</organism>
<sequence>MGLEKEKSDAHIIMDDDEFNRSTVPMMIEKTFEDSHDRDPNKLNSHLNVSFEDVIGEPSTTHSFDKVWVCSTALFEISKYLIYKVLTLVLAVPLAFLLALVFVVFSCIHIWIVMPFVKSCLMVFPSVKKIWKGMTDSFVAPLFSSMGRCLSSINLQLDHN</sequence>
<evidence type="ECO:0000313" key="9">
    <source>
        <dbReference type="Proteomes" id="UP000812440"/>
    </source>
</evidence>
<keyword evidence="7" id="KW-0812">Transmembrane</keyword>
<dbReference type="GO" id="GO:0008286">
    <property type="term" value="P:insulin receptor signaling pathway"/>
    <property type="evidence" value="ECO:0007669"/>
    <property type="project" value="TreeGrafter"/>
</dbReference>
<dbReference type="GO" id="GO:0005901">
    <property type="term" value="C:caveola"/>
    <property type="evidence" value="ECO:0007669"/>
    <property type="project" value="UniProtKB-SubCell"/>
</dbReference>
<dbReference type="GO" id="GO:0031410">
    <property type="term" value="C:cytoplasmic vesicle"/>
    <property type="evidence" value="ECO:0007669"/>
    <property type="project" value="TreeGrafter"/>
</dbReference>
<keyword evidence="5 6" id="KW-0472">Membrane</keyword>
<dbReference type="PANTHER" id="PTHR10844">
    <property type="entry name" value="CAVEOLIN"/>
    <property type="match status" value="1"/>
</dbReference>
<dbReference type="GO" id="GO:0001937">
    <property type="term" value="P:negative regulation of endothelial cell proliferation"/>
    <property type="evidence" value="ECO:0007669"/>
    <property type="project" value="TreeGrafter"/>
</dbReference>
<evidence type="ECO:0000256" key="2">
    <source>
        <dbReference type="ARBA" id="ARBA00010988"/>
    </source>
</evidence>
<evidence type="ECO:0000256" key="1">
    <source>
        <dbReference type="ARBA" id="ARBA00004202"/>
    </source>
</evidence>
<evidence type="ECO:0000256" key="3">
    <source>
        <dbReference type="ARBA" id="ARBA00022475"/>
    </source>
</evidence>
<dbReference type="Pfam" id="PF01146">
    <property type="entry name" value="Caveolin"/>
    <property type="match status" value="1"/>
</dbReference>
<dbReference type="GO" id="GO:0005925">
    <property type="term" value="C:focal adhesion"/>
    <property type="evidence" value="ECO:0007669"/>
    <property type="project" value="TreeGrafter"/>
</dbReference>
<reference evidence="8" key="1">
    <citation type="thesis" date="2020" institute="ProQuest LLC" country="789 East Eisenhower Parkway, Ann Arbor, MI, USA">
        <title>Comparative Genomics and Chromosome Evolution.</title>
        <authorList>
            <person name="Mudd A.B."/>
        </authorList>
    </citation>
    <scope>NUCLEOTIDE SEQUENCE</scope>
    <source>
        <strain evidence="8">Female2</strain>
        <tissue evidence="8">Blood</tissue>
    </source>
</reference>
<dbReference type="InterPro" id="IPR001612">
    <property type="entry name" value="Caveolin"/>
</dbReference>
<comment type="similarity">
    <text evidence="2 6">Belongs to the caveolin family.</text>
</comment>
<name>A0A8T2J888_9PIPI</name>
<gene>
    <name evidence="8" type="ORF">GDO86_005822</name>
</gene>
<dbReference type="GO" id="GO:0000139">
    <property type="term" value="C:Golgi membrane"/>
    <property type="evidence" value="ECO:0007669"/>
    <property type="project" value="UniProtKB-SubCell"/>
</dbReference>
<dbReference type="PANTHER" id="PTHR10844:SF3">
    <property type="entry name" value="CAVEOLIN-2"/>
    <property type="match status" value="1"/>
</dbReference>
<dbReference type="GO" id="GO:0070836">
    <property type="term" value="P:caveola assembly"/>
    <property type="evidence" value="ECO:0007669"/>
    <property type="project" value="InterPro"/>
</dbReference>
<feature type="transmembrane region" description="Helical" evidence="7">
    <location>
        <begin position="108"/>
        <end position="127"/>
    </location>
</feature>
<dbReference type="GO" id="GO:0019901">
    <property type="term" value="F:protein kinase binding"/>
    <property type="evidence" value="ECO:0007669"/>
    <property type="project" value="TreeGrafter"/>
</dbReference>
<dbReference type="OrthoDB" id="5917823at2759"/>
<evidence type="ECO:0000256" key="5">
    <source>
        <dbReference type="ARBA" id="ARBA00023136"/>
    </source>
</evidence>
<evidence type="ECO:0000256" key="7">
    <source>
        <dbReference type="SAM" id="Phobius"/>
    </source>
</evidence>
<keyword evidence="3 6" id="KW-1003">Cell membrane</keyword>
<dbReference type="GO" id="GO:0042383">
    <property type="term" value="C:sarcolemma"/>
    <property type="evidence" value="ECO:0007669"/>
    <property type="project" value="TreeGrafter"/>
</dbReference>
<dbReference type="GO" id="GO:0051480">
    <property type="term" value="P:regulation of cytosolic calcium ion concentration"/>
    <property type="evidence" value="ECO:0007669"/>
    <property type="project" value="TreeGrafter"/>
</dbReference>
<feature type="transmembrane region" description="Helical" evidence="7">
    <location>
        <begin position="81"/>
        <end position="102"/>
    </location>
</feature>
<proteinExistence type="inferred from homology"/>
<evidence type="ECO:0000256" key="4">
    <source>
        <dbReference type="ARBA" id="ARBA00023034"/>
    </source>
</evidence>
<dbReference type="GO" id="GO:0060090">
    <property type="term" value="F:molecular adaptor activity"/>
    <property type="evidence" value="ECO:0007669"/>
    <property type="project" value="TreeGrafter"/>
</dbReference>
<accession>A0A8T2J888</accession>
<comment type="caution">
    <text evidence="8">The sequence shown here is derived from an EMBL/GenBank/DDBJ whole genome shotgun (WGS) entry which is preliminary data.</text>
</comment>